<name>A3IVM9_9CHRO</name>
<dbReference type="AlphaFoldDB" id="A3IVM9"/>
<evidence type="ECO:0000313" key="2">
    <source>
        <dbReference type="EMBL" id="EAZ89504.1"/>
    </source>
</evidence>
<dbReference type="RefSeq" id="WP_008277438.1">
    <property type="nucleotide sequence ID" value="NZ_AAXW01000043.1"/>
</dbReference>
<gene>
    <name evidence="2" type="ORF">CY0110_01635</name>
</gene>
<proteinExistence type="predicted"/>
<keyword evidence="3" id="KW-1185">Reference proteome</keyword>
<accession>A3IVM9</accession>
<dbReference type="OrthoDB" id="427006at2"/>
<dbReference type="EMBL" id="AAXW01000043">
    <property type="protein sequence ID" value="EAZ89504.1"/>
    <property type="molecule type" value="Genomic_DNA"/>
</dbReference>
<dbReference type="Proteomes" id="UP000003781">
    <property type="component" value="Unassembled WGS sequence"/>
</dbReference>
<evidence type="ECO:0000313" key="3">
    <source>
        <dbReference type="Proteomes" id="UP000003781"/>
    </source>
</evidence>
<comment type="caution">
    <text evidence="2">The sequence shown here is derived from an EMBL/GenBank/DDBJ whole genome shotgun (WGS) entry which is preliminary data.</text>
</comment>
<sequence>MSQASIKARIVQLRSQGKVAPPNTWIGTTSITKKNGKRYTYYRLMKAYYPPATKDNPNPSRKTKMVQYLGTKDSEAYKEMVEAIKRRNEIQRLEKKLYNLEKEVSVALTQNRQRDKQPALTTLVTELVAQVQGLVEEVAWMKKQFQQQLLTVT</sequence>
<feature type="coiled-coil region" evidence="1">
    <location>
        <begin position="83"/>
        <end position="110"/>
    </location>
</feature>
<reference evidence="2 3" key="1">
    <citation type="submission" date="2007-03" db="EMBL/GenBank/DDBJ databases">
        <authorList>
            <person name="Stal L."/>
            <person name="Ferriera S."/>
            <person name="Johnson J."/>
            <person name="Kravitz S."/>
            <person name="Beeson K."/>
            <person name="Sutton G."/>
            <person name="Rogers Y.-H."/>
            <person name="Friedman R."/>
            <person name="Frazier M."/>
            <person name="Venter J.C."/>
        </authorList>
    </citation>
    <scope>NUCLEOTIDE SEQUENCE [LARGE SCALE GENOMIC DNA]</scope>
    <source>
        <strain evidence="2 3">CCY0110</strain>
    </source>
</reference>
<protein>
    <submittedName>
        <fullName evidence="2">Uncharacterized protein</fullName>
    </submittedName>
</protein>
<organism evidence="2 3">
    <name type="scientific">Crocosphaera chwakensis CCY0110</name>
    <dbReference type="NCBI Taxonomy" id="391612"/>
    <lineage>
        <taxon>Bacteria</taxon>
        <taxon>Bacillati</taxon>
        <taxon>Cyanobacteriota</taxon>
        <taxon>Cyanophyceae</taxon>
        <taxon>Oscillatoriophycideae</taxon>
        <taxon>Chroococcales</taxon>
        <taxon>Aphanothecaceae</taxon>
        <taxon>Crocosphaera</taxon>
        <taxon>Crocosphaera chwakensis</taxon>
    </lineage>
</organism>
<evidence type="ECO:0000256" key="1">
    <source>
        <dbReference type="SAM" id="Coils"/>
    </source>
</evidence>
<keyword evidence="1" id="KW-0175">Coiled coil</keyword>